<name>A0A6L7G075_9RHOB</name>
<dbReference type="EMBL" id="WUMU01000003">
    <property type="protein sequence ID" value="MXN16777.1"/>
    <property type="molecule type" value="Genomic_DNA"/>
</dbReference>
<proteinExistence type="predicted"/>
<reference evidence="1 2" key="1">
    <citation type="submission" date="2019-12" db="EMBL/GenBank/DDBJ databases">
        <authorList>
            <person name="Li M."/>
        </authorList>
    </citation>
    <scope>NUCLEOTIDE SEQUENCE [LARGE SCALE GENOMIC DNA]</scope>
    <source>
        <strain evidence="1 2">GBMRC 2024</strain>
    </source>
</reference>
<protein>
    <submittedName>
        <fullName evidence="1">Uncharacterized protein</fullName>
    </submittedName>
</protein>
<gene>
    <name evidence="1" type="ORF">GR170_02930</name>
</gene>
<sequence length="122" mass="12751">MANGVTTTNADPSALVDELLGNREGSTVRVLFEAFVNQLLASGALADLDIGNRLTSAETRVTTLEGITFAEAETYADTAAGLAATSEGDFFKVQNADTAILYDVYLHDAGSVATFQKSAPSE</sequence>
<dbReference type="Proteomes" id="UP000477911">
    <property type="component" value="Unassembled WGS sequence"/>
</dbReference>
<evidence type="ECO:0000313" key="1">
    <source>
        <dbReference type="EMBL" id="MXN16777.1"/>
    </source>
</evidence>
<dbReference type="AlphaFoldDB" id="A0A6L7G075"/>
<keyword evidence="2" id="KW-1185">Reference proteome</keyword>
<comment type="caution">
    <text evidence="1">The sequence shown here is derived from an EMBL/GenBank/DDBJ whole genome shotgun (WGS) entry which is preliminary data.</text>
</comment>
<dbReference type="RefSeq" id="WP_160891456.1">
    <property type="nucleotide sequence ID" value="NZ_WUMU01000003.1"/>
</dbReference>
<organism evidence="1 2">
    <name type="scientific">Pseudooceanicola albus</name>
    <dbReference type="NCBI Taxonomy" id="2692189"/>
    <lineage>
        <taxon>Bacteria</taxon>
        <taxon>Pseudomonadati</taxon>
        <taxon>Pseudomonadota</taxon>
        <taxon>Alphaproteobacteria</taxon>
        <taxon>Rhodobacterales</taxon>
        <taxon>Paracoccaceae</taxon>
        <taxon>Pseudooceanicola</taxon>
    </lineage>
</organism>
<accession>A0A6L7G075</accession>
<evidence type="ECO:0000313" key="2">
    <source>
        <dbReference type="Proteomes" id="UP000477911"/>
    </source>
</evidence>